<dbReference type="Gene3D" id="2.60.200.40">
    <property type="match status" value="1"/>
</dbReference>
<dbReference type="RefSeq" id="WP_006442965.1">
    <property type="nucleotide sequence ID" value="NZ_CP036524.1"/>
</dbReference>
<keyword evidence="3" id="KW-0444">Lipid biosynthesis</keyword>
<evidence type="ECO:0000256" key="5">
    <source>
        <dbReference type="ARBA" id="ARBA00022842"/>
    </source>
</evidence>
<dbReference type="Proteomes" id="UP000004893">
    <property type="component" value="Unassembled WGS sequence"/>
</dbReference>
<dbReference type="SUPFAM" id="SSF111331">
    <property type="entry name" value="NAD kinase/diacylglycerol kinase-like"/>
    <property type="match status" value="1"/>
</dbReference>
<evidence type="ECO:0000313" key="11">
    <source>
        <dbReference type="Proteomes" id="UP000004893"/>
    </source>
</evidence>
<dbReference type="InterPro" id="IPR050187">
    <property type="entry name" value="Lipid_Phosphate_FormReg"/>
</dbReference>
<dbReference type="OrthoDB" id="142078at2"/>
<gene>
    <name evidence="10" type="ORF">CLOHYLEM_05627</name>
</gene>
<comment type="cofactor">
    <cofactor evidence="1">
        <name>Mg(2+)</name>
        <dbReference type="ChEBI" id="CHEBI:18420"/>
    </cofactor>
</comment>
<protein>
    <submittedName>
        <fullName evidence="10">Lipid kinase, YegS/Rv2252/BmrU family</fullName>
        <ecNumber evidence="10">2.7.1.-</ecNumber>
    </submittedName>
</protein>
<dbReference type="InterPro" id="IPR016064">
    <property type="entry name" value="NAD/diacylglycerol_kinase_sf"/>
</dbReference>
<evidence type="ECO:0000256" key="7">
    <source>
        <dbReference type="ARBA" id="ARBA00023209"/>
    </source>
</evidence>
<comment type="similarity">
    <text evidence="2">Belongs to the diacylglycerol/lipid kinase family.</text>
</comment>
<dbReference type="PANTHER" id="PTHR12358">
    <property type="entry name" value="SPHINGOSINE KINASE"/>
    <property type="match status" value="1"/>
</dbReference>
<evidence type="ECO:0000256" key="3">
    <source>
        <dbReference type="ARBA" id="ARBA00022516"/>
    </source>
</evidence>
<dbReference type="SMART" id="SM00046">
    <property type="entry name" value="DAGKc"/>
    <property type="match status" value="1"/>
</dbReference>
<keyword evidence="7" id="KW-0594">Phospholipid biosynthesis</keyword>
<dbReference type="GO" id="GO:0008654">
    <property type="term" value="P:phospholipid biosynthetic process"/>
    <property type="evidence" value="ECO:0007669"/>
    <property type="project" value="UniProtKB-KW"/>
</dbReference>
<evidence type="ECO:0000256" key="6">
    <source>
        <dbReference type="ARBA" id="ARBA00023098"/>
    </source>
</evidence>
<dbReference type="Gene3D" id="3.40.50.10330">
    <property type="entry name" value="Probable inorganic polyphosphate/atp-NAD kinase, domain 1"/>
    <property type="match status" value="1"/>
</dbReference>
<dbReference type="Pfam" id="PF00781">
    <property type="entry name" value="DAGK_cat"/>
    <property type="match status" value="1"/>
</dbReference>
<dbReference type="InterPro" id="IPR005218">
    <property type="entry name" value="Diacylglycerol/lipid_kinase"/>
</dbReference>
<organism evidence="10 11">
    <name type="scientific">[Clostridium] hylemonae DSM 15053</name>
    <dbReference type="NCBI Taxonomy" id="553973"/>
    <lineage>
        <taxon>Bacteria</taxon>
        <taxon>Bacillati</taxon>
        <taxon>Bacillota</taxon>
        <taxon>Clostridia</taxon>
        <taxon>Lachnospirales</taxon>
        <taxon>Lachnospiraceae</taxon>
    </lineage>
</organism>
<dbReference type="GO" id="GO:0005524">
    <property type="term" value="F:ATP binding"/>
    <property type="evidence" value="ECO:0007669"/>
    <property type="project" value="InterPro"/>
</dbReference>
<evidence type="ECO:0000313" key="10">
    <source>
        <dbReference type="EMBL" id="EEG74360.1"/>
    </source>
</evidence>
<dbReference type="InterPro" id="IPR017438">
    <property type="entry name" value="ATP-NAD_kinase_N"/>
</dbReference>
<dbReference type="eggNOG" id="COG1597">
    <property type="taxonomic scope" value="Bacteria"/>
</dbReference>
<keyword evidence="6" id="KW-0443">Lipid metabolism</keyword>
<dbReference type="InterPro" id="IPR001206">
    <property type="entry name" value="Diacylglycerol_kinase_cat_dom"/>
</dbReference>
<dbReference type="AlphaFoldDB" id="C0C0M3"/>
<reference evidence="10" key="2">
    <citation type="submission" date="2013-06" db="EMBL/GenBank/DDBJ databases">
        <title>Draft genome sequence of Clostridium hylemonae (DSM 15053).</title>
        <authorList>
            <person name="Sudarsanam P."/>
            <person name="Ley R."/>
            <person name="Guruge J."/>
            <person name="Turnbaugh P.J."/>
            <person name="Mahowald M."/>
            <person name="Liep D."/>
            <person name="Gordon J."/>
        </authorList>
    </citation>
    <scope>NUCLEOTIDE SEQUENCE</scope>
    <source>
        <strain evidence="10">DSM 15053</strain>
    </source>
</reference>
<keyword evidence="5" id="KW-0460">Magnesium</keyword>
<sequence length="329" mass="37235">MRRLLFIYNPHAGKGLLKPKLSDVIDIFVKAGYEVVAYPTQAYRDAYKKVVQYEFGSYDLVVCSGGDGTIDEVVTGMMQRGDRTPIGYIPTGTTNDFANSLHIPKGLLSAADNAVNGAVFPCDVGRFNDDVFVYIAAFGLFTDVSYQTKQEVKNVLGHLAYVLEGTKRLFNVPSYRIKVTHDGETIEDEFIFGMVTNSRSVGGFRNMIGKQVVFDDGVFEVTLIKMPKNPLELQEIVAALLIEQVDTKHMYSFKTGNIVFESLEEIPWTLDGEFGGIHDRVEVQNLNRQLEIMVPEEHIRELMQNPEEYLLEEKQLEKKQLEDKQLEEK</sequence>
<proteinExistence type="inferred from homology"/>
<dbReference type="EMBL" id="ABYI02000020">
    <property type="protein sequence ID" value="EEG74360.1"/>
    <property type="molecule type" value="Genomic_DNA"/>
</dbReference>
<keyword evidence="10" id="KW-0418">Kinase</keyword>
<evidence type="ECO:0000256" key="1">
    <source>
        <dbReference type="ARBA" id="ARBA00001946"/>
    </source>
</evidence>
<dbReference type="EC" id="2.7.1.-" evidence="10"/>
<dbReference type="PROSITE" id="PS50146">
    <property type="entry name" value="DAGK"/>
    <property type="match status" value="1"/>
</dbReference>
<evidence type="ECO:0000256" key="4">
    <source>
        <dbReference type="ARBA" id="ARBA00022723"/>
    </source>
</evidence>
<name>C0C0M3_9FIRM</name>
<dbReference type="HOGENOM" id="CLU_045532_1_0_9"/>
<keyword evidence="11" id="KW-1185">Reference proteome</keyword>
<keyword evidence="10" id="KW-0808">Transferase</keyword>
<dbReference type="GO" id="GO:0004143">
    <property type="term" value="F:ATP-dependent diacylglycerol kinase activity"/>
    <property type="evidence" value="ECO:0007669"/>
    <property type="project" value="TreeGrafter"/>
</dbReference>
<feature type="domain" description="DAGKc" evidence="9">
    <location>
        <begin position="1"/>
        <end position="131"/>
    </location>
</feature>
<keyword evidence="8" id="KW-1208">Phospholipid metabolism</keyword>
<accession>C0C0M3</accession>
<comment type="caution">
    <text evidence="10">The sequence shown here is derived from an EMBL/GenBank/DDBJ whole genome shotgun (WGS) entry which is preliminary data.</text>
</comment>
<dbReference type="GO" id="GO:0046872">
    <property type="term" value="F:metal ion binding"/>
    <property type="evidence" value="ECO:0007669"/>
    <property type="project" value="UniProtKB-KW"/>
</dbReference>
<reference evidence="10" key="1">
    <citation type="submission" date="2009-02" db="EMBL/GenBank/DDBJ databases">
        <authorList>
            <person name="Fulton L."/>
            <person name="Clifton S."/>
            <person name="Fulton B."/>
            <person name="Xu J."/>
            <person name="Minx P."/>
            <person name="Pepin K.H."/>
            <person name="Johnson M."/>
            <person name="Bhonagiri V."/>
            <person name="Nash W.E."/>
            <person name="Mardis E.R."/>
            <person name="Wilson R.K."/>
        </authorList>
    </citation>
    <scope>NUCLEOTIDE SEQUENCE [LARGE SCALE GENOMIC DNA]</scope>
    <source>
        <strain evidence="10">DSM 15053</strain>
    </source>
</reference>
<evidence type="ECO:0000256" key="8">
    <source>
        <dbReference type="ARBA" id="ARBA00023264"/>
    </source>
</evidence>
<evidence type="ECO:0000259" key="9">
    <source>
        <dbReference type="PROSITE" id="PS50146"/>
    </source>
</evidence>
<dbReference type="STRING" id="553973.CLOHYLEM_05627"/>
<evidence type="ECO:0000256" key="2">
    <source>
        <dbReference type="ARBA" id="ARBA00005983"/>
    </source>
</evidence>
<keyword evidence="4" id="KW-0479">Metal-binding</keyword>
<dbReference type="PANTHER" id="PTHR12358:SF106">
    <property type="entry name" value="LIPID KINASE YEGS"/>
    <property type="match status" value="1"/>
</dbReference>
<dbReference type="GO" id="GO:0005886">
    <property type="term" value="C:plasma membrane"/>
    <property type="evidence" value="ECO:0007669"/>
    <property type="project" value="TreeGrafter"/>
</dbReference>
<dbReference type="NCBIfam" id="TIGR00147">
    <property type="entry name" value="YegS/Rv2252/BmrU family lipid kinase"/>
    <property type="match status" value="1"/>
</dbReference>